<organism evidence="1 2">
    <name type="scientific">Burkholderia multivorans</name>
    <dbReference type="NCBI Taxonomy" id="87883"/>
    <lineage>
        <taxon>Bacteria</taxon>
        <taxon>Pseudomonadati</taxon>
        <taxon>Pseudomonadota</taxon>
        <taxon>Betaproteobacteria</taxon>
        <taxon>Burkholderiales</taxon>
        <taxon>Burkholderiaceae</taxon>
        <taxon>Burkholderia</taxon>
        <taxon>Burkholderia cepacia complex</taxon>
    </lineage>
</organism>
<reference evidence="1" key="1">
    <citation type="submission" date="2021-06" db="EMBL/GenBank/DDBJ databases">
        <title>A collection of bacterial strains from the Burkholderia cepacia Research Laboratory and Repository.</title>
        <authorList>
            <person name="Lipuma J."/>
            <person name="Spilker T."/>
        </authorList>
    </citation>
    <scope>NUCLEOTIDE SEQUENCE</scope>
    <source>
        <strain evidence="1">AU37435</strain>
    </source>
</reference>
<protein>
    <recommendedName>
        <fullName evidence="3">Phage tail protein</fullName>
    </recommendedName>
</protein>
<gene>
    <name evidence="1" type="ORF">KTE52_24710</name>
</gene>
<sequence>MYRIDDATAATSLPVPEAAGTEGYFTEGNPATSTPATKVRGSWLNMIQEELCAILAAAGISRSKTSYNQVNLALQKMYAPVAGTMRNASMSVTTASATATFAADEIVVATALGGQTFKLANFNKTINLATTGAGGMDAGSAPASGYVALYAIYNPTTGASALLATNATSAVAPNVYGGANMPAGYTASALVSVWPTNASMQFVVGFQDDRRVRTSTRAIANISTQTTTPTPFSLSGAVPPNAKTVKLVVNVAGTSSANVFCNIYSSSTGIDQNQFASNPVTGLTVAFEAATLITPQTLYYTAGASGTMTLTITASGYTI</sequence>
<dbReference type="Proteomes" id="UP001196915">
    <property type="component" value="Unassembled WGS sequence"/>
</dbReference>
<accession>A0AAP2HPJ3</accession>
<evidence type="ECO:0008006" key="3">
    <source>
        <dbReference type="Google" id="ProtNLM"/>
    </source>
</evidence>
<name>A0AAP2HPJ3_9BURK</name>
<comment type="caution">
    <text evidence="1">The sequence shown here is derived from an EMBL/GenBank/DDBJ whole genome shotgun (WGS) entry which is preliminary data.</text>
</comment>
<evidence type="ECO:0000313" key="2">
    <source>
        <dbReference type="Proteomes" id="UP001196915"/>
    </source>
</evidence>
<dbReference type="RefSeq" id="WP_217084775.1">
    <property type="nucleotide sequence ID" value="NZ_JAHPMX010000017.1"/>
</dbReference>
<evidence type="ECO:0000313" key="1">
    <source>
        <dbReference type="EMBL" id="MBU9359546.1"/>
    </source>
</evidence>
<dbReference type="EMBL" id="JAHPMX010000017">
    <property type="protein sequence ID" value="MBU9359546.1"/>
    <property type="molecule type" value="Genomic_DNA"/>
</dbReference>
<proteinExistence type="predicted"/>
<dbReference type="AlphaFoldDB" id="A0AAP2HPJ3"/>